<protein>
    <submittedName>
        <fullName evidence="1">Uncharacterized protein</fullName>
    </submittedName>
</protein>
<evidence type="ECO:0000313" key="1">
    <source>
        <dbReference type="EMBL" id="KAG5837849.1"/>
    </source>
</evidence>
<reference evidence="1" key="1">
    <citation type="submission" date="2021-01" db="EMBL/GenBank/DDBJ databases">
        <title>A chromosome-scale assembly of European eel, Anguilla anguilla.</title>
        <authorList>
            <person name="Henkel C."/>
            <person name="Jong-Raadsen S.A."/>
            <person name="Dufour S."/>
            <person name="Weltzien F.-A."/>
            <person name="Palstra A.P."/>
            <person name="Pelster B."/>
            <person name="Spaink H.P."/>
            <person name="Van Den Thillart G.E."/>
            <person name="Jansen H."/>
            <person name="Zahm M."/>
            <person name="Klopp C."/>
            <person name="Cedric C."/>
            <person name="Louis A."/>
            <person name="Berthelot C."/>
            <person name="Parey E."/>
            <person name="Roest Crollius H."/>
            <person name="Montfort J."/>
            <person name="Robinson-Rechavi M."/>
            <person name="Bucao C."/>
            <person name="Bouchez O."/>
            <person name="Gislard M."/>
            <person name="Lluch J."/>
            <person name="Milhes M."/>
            <person name="Lampietro C."/>
            <person name="Lopez Roques C."/>
            <person name="Donnadieu C."/>
            <person name="Braasch I."/>
            <person name="Desvignes T."/>
            <person name="Postlethwait J."/>
            <person name="Bobe J."/>
            <person name="Guiguen Y."/>
            <person name="Dirks R."/>
        </authorList>
    </citation>
    <scope>NUCLEOTIDE SEQUENCE</scope>
    <source>
        <strain evidence="1">Tag_6206</strain>
        <tissue evidence="1">Liver</tissue>
    </source>
</reference>
<comment type="caution">
    <text evidence="1">The sequence shown here is derived from an EMBL/GenBank/DDBJ whole genome shotgun (WGS) entry which is preliminary data.</text>
</comment>
<dbReference type="AlphaFoldDB" id="A0A9D3LXX2"/>
<name>A0A9D3LXX2_ANGAN</name>
<accession>A0A9D3LXX2</accession>
<proteinExistence type="predicted"/>
<organism evidence="1 2">
    <name type="scientific">Anguilla anguilla</name>
    <name type="common">European freshwater eel</name>
    <name type="synonym">Muraena anguilla</name>
    <dbReference type="NCBI Taxonomy" id="7936"/>
    <lineage>
        <taxon>Eukaryota</taxon>
        <taxon>Metazoa</taxon>
        <taxon>Chordata</taxon>
        <taxon>Craniata</taxon>
        <taxon>Vertebrata</taxon>
        <taxon>Euteleostomi</taxon>
        <taxon>Actinopterygii</taxon>
        <taxon>Neopterygii</taxon>
        <taxon>Teleostei</taxon>
        <taxon>Anguilliformes</taxon>
        <taxon>Anguillidae</taxon>
        <taxon>Anguilla</taxon>
    </lineage>
</organism>
<sequence>MAITVSTETEDMLLPGNRTQRVSWERTDGDRDAARVELASQLTFLSGLVQMALWLPGAGGVSCWLSRPLVRWLHHRSSPPRRCAPAAPADGHQGGHMGTCSRAFSIGWNSSPGPTSFPLSTTLSSDIEDGFSLTQAESSVI</sequence>
<gene>
    <name evidence="1" type="ORF">ANANG_G00217390</name>
</gene>
<evidence type="ECO:0000313" key="2">
    <source>
        <dbReference type="Proteomes" id="UP001044222"/>
    </source>
</evidence>
<keyword evidence="2" id="KW-1185">Reference proteome</keyword>
<dbReference type="EMBL" id="JAFIRN010000012">
    <property type="protein sequence ID" value="KAG5837849.1"/>
    <property type="molecule type" value="Genomic_DNA"/>
</dbReference>
<dbReference type="Proteomes" id="UP001044222">
    <property type="component" value="Chromosome 12"/>
</dbReference>